<dbReference type="GO" id="GO:0004715">
    <property type="term" value="F:non-membrane spanning protein tyrosine kinase activity"/>
    <property type="evidence" value="ECO:0007669"/>
    <property type="project" value="UniProtKB-EC"/>
</dbReference>
<dbReference type="InterPro" id="IPR050445">
    <property type="entry name" value="Bact_polysacc_biosynth/exp"/>
</dbReference>
<evidence type="ECO:0000256" key="3">
    <source>
        <dbReference type="ARBA" id="ARBA00008883"/>
    </source>
</evidence>
<evidence type="ECO:0000256" key="14">
    <source>
        <dbReference type="ARBA" id="ARBA00023137"/>
    </source>
</evidence>
<evidence type="ECO:0000256" key="16">
    <source>
        <dbReference type="SAM" id="Coils"/>
    </source>
</evidence>
<proteinExistence type="inferred from homology"/>
<keyword evidence="9" id="KW-0547">Nucleotide-binding</keyword>
<evidence type="ECO:0000313" key="21">
    <source>
        <dbReference type="EMBL" id="MBT0958245.1"/>
    </source>
</evidence>
<feature type="transmembrane region" description="Helical" evidence="17">
    <location>
        <begin position="26"/>
        <end position="44"/>
    </location>
</feature>
<feature type="coiled-coil region" evidence="16">
    <location>
        <begin position="212"/>
        <end position="268"/>
    </location>
</feature>
<comment type="similarity">
    <text evidence="2">Belongs to the CpsD/CapB family.</text>
</comment>
<evidence type="ECO:0000256" key="1">
    <source>
        <dbReference type="ARBA" id="ARBA00004429"/>
    </source>
</evidence>
<keyword evidence="16" id="KW-0175">Coiled coil</keyword>
<evidence type="ECO:0000259" key="19">
    <source>
        <dbReference type="Pfam" id="PF13614"/>
    </source>
</evidence>
<evidence type="ECO:0000259" key="18">
    <source>
        <dbReference type="Pfam" id="PF02706"/>
    </source>
</evidence>
<comment type="similarity">
    <text evidence="3">Belongs to the etk/wzc family.</text>
</comment>
<evidence type="ECO:0000256" key="11">
    <source>
        <dbReference type="ARBA" id="ARBA00022840"/>
    </source>
</evidence>
<evidence type="ECO:0000256" key="17">
    <source>
        <dbReference type="SAM" id="Phobius"/>
    </source>
</evidence>
<feature type="coiled-coil region" evidence="16">
    <location>
        <begin position="321"/>
        <end position="369"/>
    </location>
</feature>
<feature type="domain" description="Tyrosine-protein kinase G-rich" evidence="20">
    <location>
        <begin position="361"/>
        <end position="435"/>
    </location>
</feature>
<evidence type="ECO:0000256" key="7">
    <source>
        <dbReference type="ARBA" id="ARBA00022679"/>
    </source>
</evidence>
<evidence type="ECO:0000256" key="6">
    <source>
        <dbReference type="ARBA" id="ARBA00022519"/>
    </source>
</evidence>
<reference evidence="21 22" key="1">
    <citation type="journal article" date="2021" name="Arch. Microbiol.">
        <title>Harenicola maris gen. nov., sp. nov. isolated from the Sea of Japan shallow sediments.</title>
        <authorList>
            <person name="Romanenko L.A."/>
            <person name="Kurilenko V.V."/>
            <person name="Chernysheva N.Y."/>
            <person name="Tekutyeva L.A."/>
            <person name="Velansky P.V."/>
            <person name="Svetashev V.I."/>
            <person name="Isaeva M.P."/>
        </authorList>
    </citation>
    <scope>NUCLEOTIDE SEQUENCE [LARGE SCALE GENOMIC DNA]</scope>
    <source>
        <strain evidence="21 22">KMM 3653</strain>
    </source>
</reference>
<dbReference type="CDD" id="cd05387">
    <property type="entry name" value="BY-kinase"/>
    <property type="match status" value="1"/>
</dbReference>
<dbReference type="GO" id="GO:0005524">
    <property type="term" value="F:ATP binding"/>
    <property type="evidence" value="ECO:0007669"/>
    <property type="project" value="UniProtKB-KW"/>
</dbReference>
<keyword evidence="11" id="KW-0067">ATP-binding</keyword>
<dbReference type="EC" id="2.7.10.2" evidence="4"/>
<dbReference type="PANTHER" id="PTHR32309:SF13">
    <property type="entry name" value="FERRIC ENTEROBACTIN TRANSPORT PROTEIN FEPE"/>
    <property type="match status" value="1"/>
</dbReference>
<evidence type="ECO:0000256" key="12">
    <source>
        <dbReference type="ARBA" id="ARBA00022989"/>
    </source>
</evidence>
<organism evidence="21 22">
    <name type="scientific">Harenicola maris</name>
    <dbReference type="NCBI Taxonomy" id="2841044"/>
    <lineage>
        <taxon>Bacteria</taxon>
        <taxon>Pseudomonadati</taxon>
        <taxon>Pseudomonadota</taxon>
        <taxon>Alphaproteobacteria</taxon>
        <taxon>Rhodobacterales</taxon>
        <taxon>Paracoccaceae</taxon>
        <taxon>Harenicola</taxon>
    </lineage>
</organism>
<keyword evidence="13 17" id="KW-0472">Membrane</keyword>
<evidence type="ECO:0000256" key="4">
    <source>
        <dbReference type="ARBA" id="ARBA00011903"/>
    </source>
</evidence>
<evidence type="ECO:0000259" key="20">
    <source>
        <dbReference type="Pfam" id="PF13807"/>
    </source>
</evidence>
<dbReference type="SUPFAM" id="SSF52540">
    <property type="entry name" value="P-loop containing nucleoside triphosphate hydrolases"/>
    <property type="match status" value="1"/>
</dbReference>
<dbReference type="Gene3D" id="3.40.50.300">
    <property type="entry name" value="P-loop containing nucleotide triphosphate hydrolases"/>
    <property type="match status" value="1"/>
</dbReference>
<dbReference type="AlphaFoldDB" id="A0AAP2CQV3"/>
<dbReference type="InterPro" id="IPR025669">
    <property type="entry name" value="AAA_dom"/>
</dbReference>
<evidence type="ECO:0000256" key="10">
    <source>
        <dbReference type="ARBA" id="ARBA00022777"/>
    </source>
</evidence>
<dbReference type="EMBL" id="JADQAZ010000002">
    <property type="protein sequence ID" value="MBT0958245.1"/>
    <property type="molecule type" value="Genomic_DNA"/>
</dbReference>
<keyword evidence="14" id="KW-0829">Tyrosine-protein kinase</keyword>
<keyword evidence="22" id="KW-1185">Reference proteome</keyword>
<dbReference type="Pfam" id="PF13807">
    <property type="entry name" value="GNVR"/>
    <property type="match status" value="1"/>
</dbReference>
<keyword evidence="10" id="KW-0418">Kinase</keyword>
<evidence type="ECO:0000256" key="15">
    <source>
        <dbReference type="ARBA" id="ARBA00051245"/>
    </source>
</evidence>
<dbReference type="PANTHER" id="PTHR32309">
    <property type="entry name" value="TYROSINE-PROTEIN KINASE"/>
    <property type="match status" value="1"/>
</dbReference>
<feature type="domain" description="AAA" evidence="19">
    <location>
        <begin position="513"/>
        <end position="647"/>
    </location>
</feature>
<evidence type="ECO:0000256" key="2">
    <source>
        <dbReference type="ARBA" id="ARBA00007316"/>
    </source>
</evidence>
<dbReference type="Proteomes" id="UP001315686">
    <property type="component" value="Unassembled WGS sequence"/>
</dbReference>
<feature type="transmembrane region" description="Helical" evidence="17">
    <location>
        <begin position="413"/>
        <end position="432"/>
    </location>
</feature>
<dbReference type="Pfam" id="PF13614">
    <property type="entry name" value="AAA_31"/>
    <property type="match status" value="1"/>
</dbReference>
<dbReference type="InterPro" id="IPR032807">
    <property type="entry name" value="GNVR"/>
</dbReference>
<keyword evidence="7 21" id="KW-0808">Transferase</keyword>
<comment type="catalytic activity">
    <reaction evidence="15">
        <text>L-tyrosyl-[protein] + ATP = O-phospho-L-tyrosyl-[protein] + ADP + H(+)</text>
        <dbReference type="Rhea" id="RHEA:10596"/>
        <dbReference type="Rhea" id="RHEA-COMP:10136"/>
        <dbReference type="Rhea" id="RHEA-COMP:20101"/>
        <dbReference type="ChEBI" id="CHEBI:15378"/>
        <dbReference type="ChEBI" id="CHEBI:30616"/>
        <dbReference type="ChEBI" id="CHEBI:46858"/>
        <dbReference type="ChEBI" id="CHEBI:61978"/>
        <dbReference type="ChEBI" id="CHEBI:456216"/>
        <dbReference type="EC" id="2.7.10.2"/>
    </reaction>
</comment>
<comment type="caution">
    <text evidence="21">The sequence shown here is derived from an EMBL/GenBank/DDBJ whole genome shotgun (WGS) entry which is preliminary data.</text>
</comment>
<accession>A0AAP2CQV3</accession>
<dbReference type="Pfam" id="PF02706">
    <property type="entry name" value="Wzz"/>
    <property type="match status" value="1"/>
</dbReference>
<dbReference type="InterPro" id="IPR027417">
    <property type="entry name" value="P-loop_NTPase"/>
</dbReference>
<dbReference type="NCBIfam" id="TIGR01007">
    <property type="entry name" value="eps_fam"/>
    <property type="match status" value="1"/>
</dbReference>
<keyword evidence="12 17" id="KW-1133">Transmembrane helix</keyword>
<gene>
    <name evidence="21" type="ORF">IV417_12680</name>
</gene>
<name>A0AAP2CQV3_9RHOB</name>
<evidence type="ECO:0000256" key="8">
    <source>
        <dbReference type="ARBA" id="ARBA00022692"/>
    </source>
</evidence>
<sequence>MITRDAEAEDVIDLGALVATLWRGKWIVAVVAAICVFLGGFYAYRGATPVYRSTAVVLLEVQQPLMDLPGALGGLTGDATEVNSELEVLRARGLVREVVLEQNLVDDPEFNGALREPGMMAKLRAWVGGMFGSKSPDAGTQSEVEKAEQTLNTVVSSVREKLSARNVPNSLVFEVSFESESPRKAARLTDAFVDAYLERQINVKFDALQQAVEWLSSRVAELQVQLEEAEQARATFSSSTDLVSVEGLQLLERQLKDLRDRVADQDESIAQRETSLTVLQGATTRELQAELSGDRILGRLIQNLGTPSAEASFDARVAIVIDQAQTELARLRMQRANLDRSATDLAAQIEQQNADLIRLQQLNREAESIRLLYETFLTRLNETAAQQGVQKSDSVVLSNAVIANYPISPRKSLILAMAGVLGLMLGSLLVLLREARSSGFRIASDLEKAVGQVVLGQIPLIPARGRAKTLSYVKDKPASAAAEAIRNLRTGLMYSNIDNPPRVIMVTSSIPAEGKTMTSIALALNLAATGQKVLLIEGDIRRRTFKAYFPALKSEGVVSVLNGDVKLGEAVQRLPEYDIDILSGEESLVNAADLYSSKKFAGMIQEMREVYDIIVIDTPPVLVVPDARIIANVADAVLLCVKWDSTSEAQVAEAMRLFRSDNTRVTGLALTQISLKGMQRYGYGGTYGAYGKYGNKYYTN</sequence>
<dbReference type="InterPro" id="IPR003856">
    <property type="entry name" value="LPS_length_determ_N"/>
</dbReference>
<evidence type="ECO:0000313" key="22">
    <source>
        <dbReference type="Proteomes" id="UP001315686"/>
    </source>
</evidence>
<keyword evidence="6" id="KW-0997">Cell inner membrane</keyword>
<evidence type="ECO:0000256" key="13">
    <source>
        <dbReference type="ARBA" id="ARBA00023136"/>
    </source>
</evidence>
<dbReference type="GO" id="GO:0005886">
    <property type="term" value="C:plasma membrane"/>
    <property type="evidence" value="ECO:0007669"/>
    <property type="project" value="UniProtKB-SubCell"/>
</dbReference>
<feature type="domain" description="Polysaccharide chain length determinant N-terminal" evidence="18">
    <location>
        <begin position="12"/>
        <end position="99"/>
    </location>
</feature>
<keyword evidence="5" id="KW-1003">Cell membrane</keyword>
<keyword evidence="8 17" id="KW-0812">Transmembrane</keyword>
<evidence type="ECO:0000256" key="9">
    <source>
        <dbReference type="ARBA" id="ARBA00022741"/>
    </source>
</evidence>
<dbReference type="InterPro" id="IPR005702">
    <property type="entry name" value="Wzc-like_C"/>
</dbReference>
<protein>
    <recommendedName>
        <fullName evidence="4">non-specific protein-tyrosine kinase</fullName>
        <ecNumber evidence="4">2.7.10.2</ecNumber>
    </recommendedName>
</protein>
<comment type="subcellular location">
    <subcellularLocation>
        <location evidence="1">Cell inner membrane</location>
        <topology evidence="1">Multi-pass membrane protein</topology>
    </subcellularLocation>
</comment>
<evidence type="ECO:0000256" key="5">
    <source>
        <dbReference type="ARBA" id="ARBA00022475"/>
    </source>
</evidence>